<keyword evidence="2" id="KW-0813">Transport</keyword>
<comment type="subcellular location">
    <subcellularLocation>
        <location evidence="1">Membrane</location>
        <topology evidence="1">Multi-pass membrane protein</topology>
    </subcellularLocation>
</comment>
<dbReference type="GO" id="GO:0016020">
    <property type="term" value="C:membrane"/>
    <property type="evidence" value="ECO:0007669"/>
    <property type="project" value="UniProtKB-SubCell"/>
</dbReference>
<organism evidence="7 8">
    <name type="scientific">Rhodoferax koreensis</name>
    <dbReference type="NCBI Taxonomy" id="1842727"/>
    <lineage>
        <taxon>Bacteria</taxon>
        <taxon>Pseudomonadati</taxon>
        <taxon>Pseudomonadota</taxon>
        <taxon>Betaproteobacteria</taxon>
        <taxon>Burkholderiales</taxon>
        <taxon>Comamonadaceae</taxon>
        <taxon>Rhodoferax</taxon>
    </lineage>
</organism>
<feature type="transmembrane region" description="Helical" evidence="6">
    <location>
        <begin position="337"/>
        <end position="370"/>
    </location>
</feature>
<evidence type="ECO:0000256" key="6">
    <source>
        <dbReference type="SAM" id="Phobius"/>
    </source>
</evidence>
<evidence type="ECO:0000256" key="5">
    <source>
        <dbReference type="ARBA" id="ARBA00023136"/>
    </source>
</evidence>
<keyword evidence="5 6" id="KW-0472">Membrane</keyword>
<evidence type="ECO:0000256" key="4">
    <source>
        <dbReference type="ARBA" id="ARBA00022989"/>
    </source>
</evidence>
<feature type="transmembrane region" description="Helical" evidence="6">
    <location>
        <begin position="478"/>
        <end position="499"/>
    </location>
</feature>
<feature type="transmembrane region" description="Helical" evidence="6">
    <location>
        <begin position="198"/>
        <end position="223"/>
    </location>
</feature>
<feature type="transmembrane region" description="Helical" evidence="6">
    <location>
        <begin position="285"/>
        <end position="303"/>
    </location>
</feature>
<evidence type="ECO:0000256" key="3">
    <source>
        <dbReference type="ARBA" id="ARBA00022692"/>
    </source>
</evidence>
<reference evidence="7 8" key="1">
    <citation type="submission" date="2017-01" db="EMBL/GenBank/DDBJ databases">
        <authorList>
            <person name="Mah S.A."/>
            <person name="Swanson W.J."/>
            <person name="Moy G.W."/>
            <person name="Vacquier V.D."/>
        </authorList>
    </citation>
    <scope>NUCLEOTIDE SEQUENCE [LARGE SCALE GENOMIC DNA]</scope>
    <source>
        <strain evidence="7 8">DCY110</strain>
    </source>
</reference>
<feature type="transmembrane region" description="Helical" evidence="6">
    <location>
        <begin position="439"/>
        <end position="466"/>
    </location>
</feature>
<proteinExistence type="predicted"/>
<evidence type="ECO:0000256" key="1">
    <source>
        <dbReference type="ARBA" id="ARBA00004141"/>
    </source>
</evidence>
<gene>
    <name evidence="7" type="ORF">RD110_17180</name>
</gene>
<keyword evidence="8" id="KW-1185">Reference proteome</keyword>
<dbReference type="InterPro" id="IPR004813">
    <property type="entry name" value="OPT"/>
</dbReference>
<evidence type="ECO:0000313" key="7">
    <source>
        <dbReference type="EMBL" id="APW38722.1"/>
    </source>
</evidence>
<feature type="transmembrane region" description="Helical" evidence="6">
    <location>
        <begin position="235"/>
        <end position="257"/>
    </location>
</feature>
<feature type="transmembrane region" description="Helical" evidence="6">
    <location>
        <begin position="519"/>
        <end position="540"/>
    </location>
</feature>
<sequence length="545" mass="56468">MSTSSTPHAPFGAASAAARHAPQFHPQALSGGNLVLLALLSVFGAVIGIQLLVTLGVTPNTSIIGALVAMILARVPLQMMAGYRSVHFQNLAQSAISSATFGAANSLLLPIAIPFLMGRPELVMPMFIGVSCAMLLDGYLLYRMFNTKIFPASGAWPPGVAAAEAIKAGDKGGKQAALLGAGMLVGAVGSWFKIPMSAFGTAFIGNIWALSMFGVGLLLRGYAQPLFGYDINKAYIPHGMMIGAGLVALVQVGMVLMKKSTQAEAEATEENMPGRSVGTTLRMGGLGYILLAAGVSLLGGLYAEMSTGMLIAFILYAAFAAFVHEMIVGIAAMHSGWFPAFAVALITLLLGLLLGFPVTALAVLCGFSVATGPAFADMGYDLKAGFILRGHGADPAFELEGRKQQLIAAMLAFVIAIPVVYIAHGIYFAQGLVPPVAKVYVATINAGAVPGIAQQLFLWAIPGAIIQFIGGPKRQLGVLLATGLLIANPMAGWAVAVGIALRLLLEKFGGDKARGYMEVFAGGVIAGDALFSFFNATLAAKFGKK</sequence>
<keyword evidence="3 6" id="KW-0812">Transmembrane</keyword>
<dbReference type="KEGG" id="rhy:RD110_17180"/>
<feature type="transmembrane region" description="Helical" evidence="6">
    <location>
        <begin position="34"/>
        <end position="57"/>
    </location>
</feature>
<feature type="transmembrane region" description="Helical" evidence="6">
    <location>
        <begin position="63"/>
        <end position="83"/>
    </location>
</feature>
<dbReference type="OrthoDB" id="3652263at2"/>
<evidence type="ECO:0000256" key="2">
    <source>
        <dbReference type="ARBA" id="ARBA00022448"/>
    </source>
</evidence>
<dbReference type="Pfam" id="PF03169">
    <property type="entry name" value="OPT"/>
    <property type="match status" value="2"/>
</dbReference>
<feature type="transmembrane region" description="Helical" evidence="6">
    <location>
        <begin position="95"/>
        <end position="116"/>
    </location>
</feature>
<evidence type="ECO:0000313" key="8">
    <source>
        <dbReference type="Proteomes" id="UP000186609"/>
    </source>
</evidence>
<evidence type="ECO:0008006" key="9">
    <source>
        <dbReference type="Google" id="ProtNLM"/>
    </source>
</evidence>
<protein>
    <recommendedName>
        <fullName evidence="9">OPT family oligopeptide transporter</fullName>
    </recommendedName>
</protein>
<dbReference type="Proteomes" id="UP000186609">
    <property type="component" value="Chromosome"/>
</dbReference>
<feature type="transmembrane region" description="Helical" evidence="6">
    <location>
        <begin position="176"/>
        <end position="192"/>
    </location>
</feature>
<keyword evidence="4 6" id="KW-1133">Transmembrane helix</keyword>
<feature type="transmembrane region" description="Helical" evidence="6">
    <location>
        <begin position="310"/>
        <end position="331"/>
    </location>
</feature>
<dbReference type="RefSeq" id="WP_076200601.1">
    <property type="nucleotide sequence ID" value="NZ_CP019236.1"/>
</dbReference>
<accession>A0A1P8JY86</accession>
<dbReference type="AlphaFoldDB" id="A0A1P8JY86"/>
<name>A0A1P8JY86_9BURK</name>
<dbReference type="EMBL" id="CP019236">
    <property type="protein sequence ID" value="APW38722.1"/>
    <property type="molecule type" value="Genomic_DNA"/>
</dbReference>
<feature type="transmembrane region" description="Helical" evidence="6">
    <location>
        <begin position="122"/>
        <end position="142"/>
    </location>
</feature>
<feature type="transmembrane region" description="Helical" evidence="6">
    <location>
        <begin position="406"/>
        <end position="427"/>
    </location>
</feature>
<dbReference type="STRING" id="1842727.RD110_17180"/>
<dbReference type="GO" id="GO:0035673">
    <property type="term" value="F:oligopeptide transmembrane transporter activity"/>
    <property type="evidence" value="ECO:0007669"/>
    <property type="project" value="InterPro"/>
</dbReference>